<feature type="domain" description="Mce/MlaD" evidence="1">
    <location>
        <begin position="41"/>
        <end position="115"/>
    </location>
</feature>
<dbReference type="EMBL" id="BAAALG010000012">
    <property type="protein sequence ID" value="GAA1109797.1"/>
    <property type="molecule type" value="Genomic_DNA"/>
</dbReference>
<proteinExistence type="predicted"/>
<dbReference type="InterPro" id="IPR003399">
    <property type="entry name" value="Mce/MlaD"/>
</dbReference>
<dbReference type="PANTHER" id="PTHR33371">
    <property type="entry name" value="INTERMEMBRANE PHOSPHOLIPID TRANSPORT SYSTEM BINDING PROTEIN MLAD-RELATED"/>
    <property type="match status" value="1"/>
</dbReference>
<dbReference type="PANTHER" id="PTHR33371:SF4">
    <property type="entry name" value="INTERMEMBRANE PHOSPHOLIPID TRANSPORT SYSTEM BINDING PROTEIN MLAD"/>
    <property type="match status" value="1"/>
</dbReference>
<dbReference type="RefSeq" id="WP_343995927.1">
    <property type="nucleotide sequence ID" value="NZ_BAAALG010000012.1"/>
</dbReference>
<evidence type="ECO:0000313" key="3">
    <source>
        <dbReference type="Proteomes" id="UP001501581"/>
    </source>
</evidence>
<sequence length="470" mass="49082">MSQLRWRDHRARIIGTMAIVLIAGGAFASGVFADGNDDKLIVVADFEDASPLLEGNEVRIKGVLVGKIATIKQSRRGARVTMELDRNALPVHRDASATIRPVSLLGERYIELDQGSPDQPVLSDGAELATEKVTAATDLDEVLNVLDEDTSSALAALVATLGQSLDGNGAAVNDVVKALLPAMKDTKGLTEVLEGQNATINSLVTSLEKVAGGLAVDEGQSLEELVASTQSLLHTTAANETAFKAMVAELPSTLTAARKAVGNLEVAAGEATPTLRKLRPLTDDLAEVSGELEEFAAAADPALRAANPVLSKAQKLLDEAQPVAALLRQLGPDLASDLDDVDAITARVAPEMTMIMEFVRGWALTTNGRDGLGHYFRAGVVLDDGAALGLLPAELGTPRPHVTESTKDSKPPKDLLTGLLGDDGLTDQLLGGLLGLPGSLLAPKTDARGGVTGLSDKQERDALQYLLGGQ</sequence>
<dbReference type="Pfam" id="PF02470">
    <property type="entry name" value="MlaD"/>
    <property type="match status" value="1"/>
</dbReference>
<dbReference type="InterPro" id="IPR052336">
    <property type="entry name" value="MlaD_Phospholipid_Transporter"/>
</dbReference>
<protein>
    <recommendedName>
        <fullName evidence="1">Mce/MlaD domain-containing protein</fullName>
    </recommendedName>
</protein>
<accession>A0ABN1U1V9</accession>
<keyword evidence="3" id="KW-1185">Reference proteome</keyword>
<name>A0ABN1U1V9_9ACTN</name>
<dbReference type="Proteomes" id="UP001501581">
    <property type="component" value="Unassembled WGS sequence"/>
</dbReference>
<evidence type="ECO:0000259" key="1">
    <source>
        <dbReference type="Pfam" id="PF02470"/>
    </source>
</evidence>
<organism evidence="2 3">
    <name type="scientific">Nocardioides dubius</name>
    <dbReference type="NCBI Taxonomy" id="317019"/>
    <lineage>
        <taxon>Bacteria</taxon>
        <taxon>Bacillati</taxon>
        <taxon>Actinomycetota</taxon>
        <taxon>Actinomycetes</taxon>
        <taxon>Propionibacteriales</taxon>
        <taxon>Nocardioidaceae</taxon>
        <taxon>Nocardioides</taxon>
    </lineage>
</organism>
<evidence type="ECO:0000313" key="2">
    <source>
        <dbReference type="EMBL" id="GAA1109797.1"/>
    </source>
</evidence>
<comment type="caution">
    <text evidence="2">The sequence shown here is derived from an EMBL/GenBank/DDBJ whole genome shotgun (WGS) entry which is preliminary data.</text>
</comment>
<gene>
    <name evidence="2" type="ORF">GCM10009668_32840</name>
</gene>
<reference evidence="2 3" key="1">
    <citation type="journal article" date="2019" name="Int. J. Syst. Evol. Microbiol.">
        <title>The Global Catalogue of Microorganisms (GCM) 10K type strain sequencing project: providing services to taxonomists for standard genome sequencing and annotation.</title>
        <authorList>
            <consortium name="The Broad Institute Genomics Platform"/>
            <consortium name="The Broad Institute Genome Sequencing Center for Infectious Disease"/>
            <person name="Wu L."/>
            <person name="Ma J."/>
        </authorList>
    </citation>
    <scope>NUCLEOTIDE SEQUENCE [LARGE SCALE GENOMIC DNA]</scope>
    <source>
        <strain evidence="2 3">JCM 13008</strain>
    </source>
</reference>